<dbReference type="eggNOG" id="KOG0024">
    <property type="taxonomic scope" value="Eukaryota"/>
</dbReference>
<dbReference type="HOGENOM" id="CLU_2223353_0_0_1"/>
<dbReference type="Gene3D" id="3.40.50.720">
    <property type="entry name" value="NAD(P)-binding Rossmann-like Domain"/>
    <property type="match status" value="1"/>
</dbReference>
<dbReference type="SUPFAM" id="SSF51735">
    <property type="entry name" value="NAD(P)-binding Rossmann-fold domains"/>
    <property type="match status" value="1"/>
</dbReference>
<dbReference type="Proteomes" id="UP000016936">
    <property type="component" value="Unassembled WGS sequence"/>
</dbReference>
<name>M2UC11_COCH5</name>
<dbReference type="AlphaFoldDB" id="M2UC11"/>
<evidence type="ECO:0000313" key="6">
    <source>
        <dbReference type="Proteomes" id="UP000016936"/>
    </source>
</evidence>
<organism evidence="5 6">
    <name type="scientific">Cochliobolus heterostrophus (strain C5 / ATCC 48332 / race O)</name>
    <name type="common">Southern corn leaf blight fungus</name>
    <name type="synonym">Bipolaris maydis</name>
    <dbReference type="NCBI Taxonomy" id="701091"/>
    <lineage>
        <taxon>Eukaryota</taxon>
        <taxon>Fungi</taxon>
        <taxon>Dikarya</taxon>
        <taxon>Ascomycota</taxon>
        <taxon>Pezizomycotina</taxon>
        <taxon>Dothideomycetes</taxon>
        <taxon>Pleosporomycetidae</taxon>
        <taxon>Pleosporales</taxon>
        <taxon>Pleosporineae</taxon>
        <taxon>Pleosporaceae</taxon>
        <taxon>Bipolaris</taxon>
    </lineage>
</organism>
<dbReference type="PANTHER" id="PTHR42813:SF2">
    <property type="entry name" value="DEHYDROGENASE, ZINC-CONTAINING, PUTATIVE (AFU_ORTHOLOGUE AFUA_2G02810)-RELATED"/>
    <property type="match status" value="1"/>
</dbReference>
<dbReference type="InterPro" id="IPR036291">
    <property type="entry name" value="NAD(P)-bd_dom_sf"/>
</dbReference>
<gene>
    <name evidence="5" type="ORF">COCHEDRAFT_1102910</name>
</gene>
<dbReference type="InterPro" id="IPR013149">
    <property type="entry name" value="ADH-like_C"/>
</dbReference>
<proteinExistence type="predicted"/>
<evidence type="ECO:0000259" key="4">
    <source>
        <dbReference type="Pfam" id="PF00107"/>
    </source>
</evidence>
<dbReference type="GO" id="GO:0046872">
    <property type="term" value="F:metal ion binding"/>
    <property type="evidence" value="ECO:0007669"/>
    <property type="project" value="UniProtKB-KW"/>
</dbReference>
<evidence type="ECO:0000256" key="1">
    <source>
        <dbReference type="ARBA" id="ARBA00001947"/>
    </source>
</evidence>
<evidence type="ECO:0000256" key="3">
    <source>
        <dbReference type="ARBA" id="ARBA00022833"/>
    </source>
</evidence>
<evidence type="ECO:0000313" key="5">
    <source>
        <dbReference type="EMBL" id="EMD91231.1"/>
    </source>
</evidence>
<keyword evidence="3" id="KW-0862">Zinc</keyword>
<dbReference type="STRING" id="701091.M2UC11"/>
<sequence>MFRVTNGRGADVVLELVGQKSALQLAYDLVRPGGVTSFIGVHRAEFPFTASQGYDKNIRLYMGRCPVRSVFQEALDCLARCQGKLDFLTETVVPLSEAPKWYAKFERMEVQKVIFDAER</sequence>
<feature type="domain" description="Alcohol dehydrogenase-like C-terminal" evidence="4">
    <location>
        <begin position="4"/>
        <end position="79"/>
    </location>
</feature>
<accession>M2UC11</accession>
<dbReference type="OMA" id="DCLARCQ"/>
<keyword evidence="6" id="KW-1185">Reference proteome</keyword>
<dbReference type="PANTHER" id="PTHR42813">
    <property type="entry name" value="ZINC-TYPE ALCOHOL DEHYDROGENASE-LIKE"/>
    <property type="match status" value="1"/>
</dbReference>
<reference evidence="5 6" key="1">
    <citation type="journal article" date="2012" name="PLoS Pathog.">
        <title>Diverse lifestyles and strategies of plant pathogenesis encoded in the genomes of eighteen Dothideomycetes fungi.</title>
        <authorList>
            <person name="Ohm R.A."/>
            <person name="Feau N."/>
            <person name="Henrissat B."/>
            <person name="Schoch C.L."/>
            <person name="Horwitz B.A."/>
            <person name="Barry K.W."/>
            <person name="Condon B.J."/>
            <person name="Copeland A.C."/>
            <person name="Dhillon B."/>
            <person name="Glaser F."/>
            <person name="Hesse C.N."/>
            <person name="Kosti I."/>
            <person name="LaButti K."/>
            <person name="Lindquist E.A."/>
            <person name="Lucas S."/>
            <person name="Salamov A.A."/>
            <person name="Bradshaw R.E."/>
            <person name="Ciuffetti L."/>
            <person name="Hamelin R.C."/>
            <person name="Kema G.H.J."/>
            <person name="Lawrence C."/>
            <person name="Scott J.A."/>
            <person name="Spatafora J.W."/>
            <person name="Turgeon B.G."/>
            <person name="de Wit P.J.G.M."/>
            <person name="Zhong S."/>
            <person name="Goodwin S.B."/>
            <person name="Grigoriev I.V."/>
        </authorList>
    </citation>
    <scope>NUCLEOTIDE SEQUENCE [LARGE SCALE GENOMIC DNA]</scope>
    <source>
        <strain evidence="6">C5 / ATCC 48332 / race O</strain>
    </source>
</reference>
<dbReference type="EMBL" id="KB445577">
    <property type="protein sequence ID" value="EMD91231.1"/>
    <property type="molecule type" value="Genomic_DNA"/>
</dbReference>
<protein>
    <recommendedName>
        <fullName evidence="4">Alcohol dehydrogenase-like C-terminal domain-containing protein</fullName>
    </recommendedName>
</protein>
<reference evidence="6" key="2">
    <citation type="journal article" date="2013" name="PLoS Genet.">
        <title>Comparative genome structure, secondary metabolite, and effector coding capacity across Cochliobolus pathogens.</title>
        <authorList>
            <person name="Condon B.J."/>
            <person name="Leng Y."/>
            <person name="Wu D."/>
            <person name="Bushley K.E."/>
            <person name="Ohm R.A."/>
            <person name="Otillar R."/>
            <person name="Martin J."/>
            <person name="Schackwitz W."/>
            <person name="Grimwood J."/>
            <person name="MohdZainudin N."/>
            <person name="Xue C."/>
            <person name="Wang R."/>
            <person name="Manning V.A."/>
            <person name="Dhillon B."/>
            <person name="Tu Z.J."/>
            <person name="Steffenson B.J."/>
            <person name="Salamov A."/>
            <person name="Sun H."/>
            <person name="Lowry S."/>
            <person name="LaButti K."/>
            <person name="Han J."/>
            <person name="Copeland A."/>
            <person name="Lindquist E."/>
            <person name="Barry K."/>
            <person name="Schmutz J."/>
            <person name="Baker S.E."/>
            <person name="Ciuffetti L.M."/>
            <person name="Grigoriev I.V."/>
            <person name="Zhong S."/>
            <person name="Turgeon B.G."/>
        </authorList>
    </citation>
    <scope>NUCLEOTIDE SEQUENCE [LARGE SCALE GENOMIC DNA]</scope>
    <source>
        <strain evidence="6">C5 / ATCC 48332 / race O</strain>
    </source>
</reference>
<keyword evidence="2" id="KW-0479">Metal-binding</keyword>
<comment type="cofactor">
    <cofactor evidence="1">
        <name>Zn(2+)</name>
        <dbReference type="ChEBI" id="CHEBI:29105"/>
    </cofactor>
</comment>
<dbReference type="Gene3D" id="3.90.180.10">
    <property type="entry name" value="Medium-chain alcohol dehydrogenases, catalytic domain"/>
    <property type="match status" value="1"/>
</dbReference>
<evidence type="ECO:0000256" key="2">
    <source>
        <dbReference type="ARBA" id="ARBA00022723"/>
    </source>
</evidence>
<dbReference type="Pfam" id="PF00107">
    <property type="entry name" value="ADH_zinc_N"/>
    <property type="match status" value="1"/>
</dbReference>